<dbReference type="AlphaFoldDB" id="A0A3R7QJN0"/>
<evidence type="ECO:0000256" key="1">
    <source>
        <dbReference type="SAM" id="MobiDB-lite"/>
    </source>
</evidence>
<reference evidence="3 4" key="2">
    <citation type="submission" date="2019-01" db="EMBL/GenBank/DDBJ databases">
        <title>The decoding of complex shrimp genome reveals the adaptation for benthos swimmer, frequently molting mechanism and breeding impact on genome.</title>
        <authorList>
            <person name="Sun Y."/>
            <person name="Gao Y."/>
            <person name="Yu Y."/>
        </authorList>
    </citation>
    <scope>NUCLEOTIDE SEQUENCE [LARGE SCALE GENOMIC DNA]</scope>
    <source>
        <tissue evidence="3">Muscle</tissue>
    </source>
</reference>
<feature type="compositionally biased region" description="Basic and acidic residues" evidence="1">
    <location>
        <begin position="124"/>
        <end position="133"/>
    </location>
</feature>
<evidence type="ECO:0000313" key="4">
    <source>
        <dbReference type="Proteomes" id="UP000283509"/>
    </source>
</evidence>
<keyword evidence="2" id="KW-1133">Transmembrane helix</keyword>
<reference evidence="3 4" key="1">
    <citation type="submission" date="2018-04" db="EMBL/GenBank/DDBJ databases">
        <authorList>
            <person name="Zhang X."/>
            <person name="Yuan J."/>
            <person name="Li F."/>
            <person name="Xiang J."/>
        </authorList>
    </citation>
    <scope>NUCLEOTIDE SEQUENCE [LARGE SCALE GENOMIC DNA]</scope>
    <source>
        <tissue evidence="3">Muscle</tissue>
    </source>
</reference>
<proteinExistence type="predicted"/>
<dbReference type="Proteomes" id="UP000283509">
    <property type="component" value="Unassembled WGS sequence"/>
</dbReference>
<accession>A0A3R7QJN0</accession>
<organism evidence="3 4">
    <name type="scientific">Penaeus vannamei</name>
    <name type="common">Whiteleg shrimp</name>
    <name type="synonym">Litopenaeus vannamei</name>
    <dbReference type="NCBI Taxonomy" id="6689"/>
    <lineage>
        <taxon>Eukaryota</taxon>
        <taxon>Metazoa</taxon>
        <taxon>Ecdysozoa</taxon>
        <taxon>Arthropoda</taxon>
        <taxon>Crustacea</taxon>
        <taxon>Multicrustacea</taxon>
        <taxon>Malacostraca</taxon>
        <taxon>Eumalacostraca</taxon>
        <taxon>Eucarida</taxon>
        <taxon>Decapoda</taxon>
        <taxon>Dendrobranchiata</taxon>
        <taxon>Penaeoidea</taxon>
        <taxon>Penaeidae</taxon>
        <taxon>Penaeus</taxon>
    </lineage>
</organism>
<dbReference type="EMBL" id="QCYY01002540">
    <property type="protein sequence ID" value="ROT69636.1"/>
    <property type="molecule type" value="Genomic_DNA"/>
</dbReference>
<keyword evidence="4" id="KW-1185">Reference proteome</keyword>
<feature type="transmembrane region" description="Helical" evidence="2">
    <location>
        <begin position="35"/>
        <end position="55"/>
    </location>
</feature>
<gene>
    <name evidence="3" type="ORF">C7M84_012140</name>
</gene>
<feature type="compositionally biased region" description="Basic and acidic residues" evidence="1">
    <location>
        <begin position="87"/>
        <end position="104"/>
    </location>
</feature>
<keyword evidence="2" id="KW-0472">Membrane</keyword>
<name>A0A3R7QJN0_PENVA</name>
<keyword evidence="2" id="KW-0812">Transmembrane</keyword>
<feature type="region of interest" description="Disordered" evidence="1">
    <location>
        <begin position="75"/>
        <end position="143"/>
    </location>
</feature>
<evidence type="ECO:0000313" key="3">
    <source>
        <dbReference type="EMBL" id="ROT69636.1"/>
    </source>
</evidence>
<evidence type="ECO:0000256" key="2">
    <source>
        <dbReference type="SAM" id="Phobius"/>
    </source>
</evidence>
<comment type="caution">
    <text evidence="3">The sequence shown here is derived from an EMBL/GenBank/DDBJ whole genome shotgun (WGS) entry which is preliminary data.</text>
</comment>
<sequence length="143" mass="15339">MLQITCSSCIVVSLFAVDGGGLVMVLEGSARGPLLIGLGLVVFGLLLFLASGFGFRKFQTFRKEQWDAIKEEAQRLVLGGGGGPRPRPGEREERPPAGSRPERRERRRSPSRAPLPRRNGGAPHRQDAGRAHAGEGAAGEGRE</sequence>
<protein>
    <submittedName>
        <fullName evidence="3">Uncharacterized protein</fullName>
    </submittedName>
</protein>